<evidence type="ECO:0000313" key="6">
    <source>
        <dbReference type="Proteomes" id="UP000294619"/>
    </source>
</evidence>
<dbReference type="RefSeq" id="WP_132966302.1">
    <property type="nucleotide sequence ID" value="NZ_LEKL01000009.1"/>
</dbReference>
<sequence>MKSFKLSFKGKLSCTLSIALITGASTAIAHANQSIVGGGNAAPSVSTAANGAAVINIVKPNDQGLSHNTYDKYNVDTAGAVLNNATQDGQSQLAGQVQANKNITDHAAKVILNEVVSRNPSLLLGQQEVFGMAADYVLANPNGITCDGCGFINIPRASMVVGEAEISEGQIKTLNSTRNNNSLTIQGKGVSGSEVLDLVAPKINASASIKATKEINAASGHNKMDYQSKQVTGIHSQQQNLDGYYVGGMQAGRINIVSTGQGNGVNLSGEIQTSAEAGLNLKGHGVINLVSAKIKGNVNTNAKDLVVSGKVEDNNQVQQLDGNYSAYNGASKKQRSTEDQQWNQTEIQGDVIHLNATNKVEINAAKLRGKDIQVLSKNIDLNSQKLKNKTEHIDHNWYYSWVHNQTQITENERQIGNDFRGENVKIKATEGNVEITGSAVHADQNLSVSADRGKVLLDGAVQKSRSINVGNKRNHTASLETGSWNEANESETLKKTWLTANHNLGITGKSGVSISGADVWADGDMLITSESGKVEIGTQQISNNKVIRNDQVYWGGIGGGHNTDNNRSDKLQVASDVKAKGIVLLNGEQGVNIQGSKVQAQKGGYAQSGAGSVTVDHATNFSHEIINQRNGTVFNITKNALSSDEQQEKAQSAELLSEATFDVIAKQDINVIGSIINVVEQLNLTSVGNINIEGAKQALNKTTKTDEVKAAAYAREDGDKQYRAGVGIELSSSKETRNEVTHLGSQVQGGSLKLTTDSDANIKGSSLKTSQGNATVNAENIHITAQQDQKSLQTDSGKSSFGVYVGGGMDRVTVGLESGMTKVHADKTTETALQSSTEVNGDLTLNAKNTLQYEGGKHQVNGKLQENADNIIRNVATNSEKEQRETTTVNVEVGASVDISGVTRAVEKAVNGLAEGNPVGAFGSVSAIGAPNANTTLKLGGGKKVETNENSTALGTQIQAANINATANDVRDVATHYQATDSVVINTQNYANVAAANTEVRKTIEDKGEGSLGVSTSTGLDISVSAKGKGSHSESNSLSSEAVSGGFDTVGDITINAKDGILLEGNTLKSEKGTLALSSQGNIELVQANNIKQSDKNGFNLDISASAGTSPSSKSGSGGIGGGANNSSAQTITAKAGEIAVQHANLTAKNVVLQGVNGKTDSLNVQAGESAVIKAAQGSSSEKGIDWSLNIGAGGNSSGGDKASTGGSFKLGINVKNTDQAAVNYTATTLNADKATIHAGANSDHAVHIAGSTIQANELKVNANHGGIVVESQQNAEHKNNWGFGINANANIKKVSGEEKTTQDGSGNLTVNIDKTAKTTQVISHLEGKNVRLGSEKDLALLGATVKGNIVNGDIGNNLTIESRKDTEESVGFNLGLNLTNSQNGGALTGVMKAVPSTKKTDELKGKVTTAVNNAAEAAGFAEHNPLTGKTLKPSTFNVSGNIVSQDEVTTIAGIQSGEVNLNVKNHIQLNGASITSTDSRPNVNTVSVGVEDIAGHHNRYQGELDVSNNIPLLIQEAVKDLKDAKFPLINGSVKKDSSNVVSEIDQVTKR</sequence>
<evidence type="ECO:0000256" key="2">
    <source>
        <dbReference type="SAM" id="SignalP"/>
    </source>
</evidence>
<dbReference type="NCBIfam" id="TIGR01901">
    <property type="entry name" value="adhes_NPXG"/>
    <property type="match status" value="1"/>
</dbReference>
<dbReference type="Proteomes" id="UP000294619">
    <property type="component" value="Unassembled WGS sequence"/>
</dbReference>
<organism evidence="4 6">
    <name type="scientific">Testudinibacter aquarius</name>
    <dbReference type="NCBI Taxonomy" id="1524974"/>
    <lineage>
        <taxon>Bacteria</taxon>
        <taxon>Pseudomonadati</taxon>
        <taxon>Pseudomonadota</taxon>
        <taxon>Gammaproteobacteria</taxon>
        <taxon>Pasteurellales</taxon>
        <taxon>Pasteurellaceae</taxon>
        <taxon>Testudinibacter</taxon>
    </lineage>
</organism>
<dbReference type="InterPro" id="IPR011050">
    <property type="entry name" value="Pectin_lyase_fold/virulence"/>
</dbReference>
<feature type="compositionally biased region" description="Low complexity" evidence="1">
    <location>
        <begin position="1033"/>
        <end position="1043"/>
    </location>
</feature>
<evidence type="ECO:0000256" key="1">
    <source>
        <dbReference type="SAM" id="MobiDB-lite"/>
    </source>
</evidence>
<keyword evidence="7" id="KW-1185">Reference proteome</keyword>
<name>A0A4R3Y8H7_9PAST</name>
<reference evidence="5 7" key="2">
    <citation type="submission" date="2019-05" db="EMBL/GenBank/DDBJ databases">
        <title>Pasteurellaceae isolates from reptiles.</title>
        <authorList>
            <person name="Bojesen A.M."/>
            <person name="Lund E."/>
        </authorList>
    </citation>
    <scope>NUCLEOTIDE SEQUENCE [LARGE SCALE GENOMIC DNA]</scope>
    <source>
        <strain evidence="5 7">ELNT2x</strain>
    </source>
</reference>
<dbReference type="Pfam" id="PF05860">
    <property type="entry name" value="TPS"/>
    <property type="match status" value="1"/>
</dbReference>
<proteinExistence type="predicted"/>
<dbReference type="Gene3D" id="2.160.20.10">
    <property type="entry name" value="Single-stranded right-handed beta-helix, Pectin lyase-like"/>
    <property type="match status" value="1"/>
</dbReference>
<evidence type="ECO:0000313" key="4">
    <source>
        <dbReference type="EMBL" id="TCV87982.1"/>
    </source>
</evidence>
<dbReference type="SUPFAM" id="SSF51126">
    <property type="entry name" value="Pectin lyase-like"/>
    <property type="match status" value="1"/>
</dbReference>
<feature type="compositionally biased region" description="Low complexity" evidence="1">
    <location>
        <begin position="1104"/>
        <end position="1115"/>
    </location>
</feature>
<dbReference type="InterPro" id="IPR025157">
    <property type="entry name" value="Hemagglutinin_rpt"/>
</dbReference>
<dbReference type="InterPro" id="IPR012334">
    <property type="entry name" value="Pectin_lyas_fold"/>
</dbReference>
<dbReference type="InterPro" id="IPR008638">
    <property type="entry name" value="FhaB/CdiA-like_TPS"/>
</dbReference>
<dbReference type="EMBL" id="VDGV01000042">
    <property type="protein sequence ID" value="TNG91996.1"/>
    <property type="molecule type" value="Genomic_DNA"/>
</dbReference>
<feature type="chain" id="PRO_5020331034" evidence="2">
    <location>
        <begin position="30"/>
        <end position="1551"/>
    </location>
</feature>
<reference evidence="4 6" key="1">
    <citation type="submission" date="2019-03" db="EMBL/GenBank/DDBJ databases">
        <title>Genomic Encyclopedia of Type Strains, Phase IV (KMG-IV): sequencing the most valuable type-strain genomes for metagenomic binning, comparative biology and taxonomic classification.</title>
        <authorList>
            <person name="Goeker M."/>
        </authorList>
    </citation>
    <scope>NUCLEOTIDE SEQUENCE [LARGE SCALE GENOMIC DNA]</scope>
    <source>
        <strain evidence="4 6">DSM 28140</strain>
    </source>
</reference>
<feature type="signal peptide" evidence="2">
    <location>
        <begin position="1"/>
        <end position="29"/>
    </location>
</feature>
<dbReference type="EMBL" id="SMCP01000004">
    <property type="protein sequence ID" value="TCV87982.1"/>
    <property type="molecule type" value="Genomic_DNA"/>
</dbReference>
<accession>A0A4R3Y8H7</accession>
<feature type="region of interest" description="Disordered" evidence="1">
    <location>
        <begin position="1102"/>
        <end position="1122"/>
    </location>
</feature>
<keyword evidence="2" id="KW-0732">Signal</keyword>
<evidence type="ECO:0000313" key="5">
    <source>
        <dbReference type="EMBL" id="TNG91996.1"/>
    </source>
</evidence>
<dbReference type="Pfam" id="PF13332">
    <property type="entry name" value="Fil_haemagg_2"/>
    <property type="match status" value="4"/>
</dbReference>
<gene>
    <name evidence="4" type="ORF">EDC16_104172</name>
    <name evidence="5" type="ORF">FHQ21_05985</name>
</gene>
<evidence type="ECO:0000313" key="7">
    <source>
        <dbReference type="Proteomes" id="UP000305526"/>
    </source>
</evidence>
<feature type="region of interest" description="Disordered" evidence="1">
    <location>
        <begin position="1024"/>
        <end position="1043"/>
    </location>
</feature>
<dbReference type="GO" id="GO:0003824">
    <property type="term" value="F:catalytic activity"/>
    <property type="evidence" value="ECO:0007669"/>
    <property type="project" value="UniProtKB-ARBA"/>
</dbReference>
<dbReference type="SMART" id="SM00912">
    <property type="entry name" value="Haemagg_act"/>
    <property type="match status" value="1"/>
</dbReference>
<feature type="domain" description="Filamentous haemagglutinin FhaB/tRNA nuclease CdiA-like TPS" evidence="3">
    <location>
        <begin position="49"/>
        <end position="169"/>
    </location>
</feature>
<dbReference type="Proteomes" id="UP000305526">
    <property type="component" value="Unassembled WGS sequence"/>
</dbReference>
<protein>
    <submittedName>
        <fullName evidence="5">Filamentous hemagglutinin N-terminal domain-containing protein</fullName>
    </submittedName>
    <submittedName>
        <fullName evidence="4">S-PFT family hemolysin</fullName>
    </submittedName>
</protein>
<evidence type="ECO:0000259" key="3">
    <source>
        <dbReference type="SMART" id="SM00912"/>
    </source>
</evidence>
<comment type="caution">
    <text evidence="4">The sequence shown here is derived from an EMBL/GenBank/DDBJ whole genome shotgun (WGS) entry which is preliminary data.</text>
</comment>